<gene>
    <name evidence="4" type="ORF">M408DRAFT_110822</name>
</gene>
<dbReference type="EMBL" id="KN824391">
    <property type="protein sequence ID" value="KIM21155.1"/>
    <property type="molecule type" value="Genomic_DNA"/>
</dbReference>
<reference evidence="4 5" key="1">
    <citation type="submission" date="2014-04" db="EMBL/GenBank/DDBJ databases">
        <authorList>
            <consortium name="DOE Joint Genome Institute"/>
            <person name="Kuo A."/>
            <person name="Zuccaro A."/>
            <person name="Kohler A."/>
            <person name="Nagy L.G."/>
            <person name="Floudas D."/>
            <person name="Copeland A."/>
            <person name="Barry K.W."/>
            <person name="Cichocki N."/>
            <person name="Veneault-Fourrey C."/>
            <person name="LaButti K."/>
            <person name="Lindquist E.A."/>
            <person name="Lipzen A."/>
            <person name="Lundell T."/>
            <person name="Morin E."/>
            <person name="Murat C."/>
            <person name="Sun H."/>
            <person name="Tunlid A."/>
            <person name="Henrissat B."/>
            <person name="Grigoriev I.V."/>
            <person name="Hibbett D.S."/>
            <person name="Martin F."/>
            <person name="Nordberg H.P."/>
            <person name="Cantor M.N."/>
            <person name="Hua S.X."/>
        </authorList>
    </citation>
    <scope>NUCLEOTIDE SEQUENCE [LARGE SCALE GENOMIC DNA]</scope>
    <source>
        <strain evidence="4 5">MAFF 305830</strain>
    </source>
</reference>
<dbReference type="Pfam" id="PF00071">
    <property type="entry name" value="Ras"/>
    <property type="match status" value="1"/>
</dbReference>
<keyword evidence="3" id="KW-0472">Membrane</keyword>
<dbReference type="PROSITE" id="PS51420">
    <property type="entry name" value="RHO"/>
    <property type="match status" value="1"/>
</dbReference>
<keyword evidence="5" id="KW-1185">Reference proteome</keyword>
<dbReference type="SMART" id="SM00174">
    <property type="entry name" value="RHO"/>
    <property type="match status" value="1"/>
</dbReference>
<dbReference type="Proteomes" id="UP000054097">
    <property type="component" value="Unassembled WGS sequence"/>
</dbReference>
<feature type="transmembrane region" description="Helical" evidence="3">
    <location>
        <begin position="79"/>
        <end position="99"/>
    </location>
</feature>
<dbReference type="PROSITE" id="PS51419">
    <property type="entry name" value="RAB"/>
    <property type="match status" value="1"/>
</dbReference>
<dbReference type="InterPro" id="IPR027417">
    <property type="entry name" value="P-loop_NTPase"/>
</dbReference>
<dbReference type="InterPro" id="IPR001806">
    <property type="entry name" value="Small_GTPase"/>
</dbReference>
<keyword evidence="2" id="KW-0342">GTP-binding</keyword>
<proteinExistence type="predicted"/>
<dbReference type="PRINTS" id="PR00449">
    <property type="entry name" value="RASTRNSFRMNG"/>
</dbReference>
<dbReference type="PANTHER" id="PTHR24072">
    <property type="entry name" value="RHO FAMILY GTPASE"/>
    <property type="match status" value="1"/>
</dbReference>
<dbReference type="OrthoDB" id="8830751at2759"/>
<dbReference type="SMART" id="SM00175">
    <property type="entry name" value="RAB"/>
    <property type="match status" value="1"/>
</dbReference>
<dbReference type="GO" id="GO:0007264">
    <property type="term" value="P:small GTPase-mediated signal transduction"/>
    <property type="evidence" value="ECO:0007669"/>
    <property type="project" value="InterPro"/>
</dbReference>
<dbReference type="Gene3D" id="3.40.50.300">
    <property type="entry name" value="P-loop containing nucleotide triphosphate hydrolases"/>
    <property type="match status" value="1"/>
</dbReference>
<dbReference type="HOGENOM" id="CLU_041217_21_2_1"/>
<evidence type="ECO:0000313" key="5">
    <source>
        <dbReference type="Proteomes" id="UP000054097"/>
    </source>
</evidence>
<reference evidence="5" key="2">
    <citation type="submission" date="2015-01" db="EMBL/GenBank/DDBJ databases">
        <title>Evolutionary Origins and Diversification of the Mycorrhizal Mutualists.</title>
        <authorList>
            <consortium name="DOE Joint Genome Institute"/>
            <consortium name="Mycorrhizal Genomics Consortium"/>
            <person name="Kohler A."/>
            <person name="Kuo A."/>
            <person name="Nagy L.G."/>
            <person name="Floudas D."/>
            <person name="Copeland A."/>
            <person name="Barry K.W."/>
            <person name="Cichocki N."/>
            <person name="Veneault-Fourrey C."/>
            <person name="LaButti K."/>
            <person name="Lindquist E.A."/>
            <person name="Lipzen A."/>
            <person name="Lundell T."/>
            <person name="Morin E."/>
            <person name="Murat C."/>
            <person name="Riley R."/>
            <person name="Ohm R."/>
            <person name="Sun H."/>
            <person name="Tunlid A."/>
            <person name="Henrissat B."/>
            <person name="Grigoriev I.V."/>
            <person name="Hibbett D.S."/>
            <person name="Martin F."/>
        </authorList>
    </citation>
    <scope>NUCLEOTIDE SEQUENCE [LARGE SCALE GENOMIC DNA]</scope>
    <source>
        <strain evidence="5">MAFF 305830</strain>
    </source>
</reference>
<sequence>MMVGARKWASRRKVVFIGDLNSGKTSLISALVSADSISGLLLPPVYDVCTFTTEVNRRVVEMELWDTYAQRYCNDTRMIAYYGSVVVVLCFAIDAPQSFRTIRERWYPEILHFVLGAPILLVGCKSDIRLLPNPPVSPGRGELITPNQGWILADEVGAVEYLECSATQRDSIAMLRDALGRVVMSCGQAAPSNRADKRNCTIV</sequence>
<dbReference type="GO" id="GO:0003924">
    <property type="term" value="F:GTPase activity"/>
    <property type="evidence" value="ECO:0007669"/>
    <property type="project" value="InterPro"/>
</dbReference>
<protein>
    <submittedName>
        <fullName evidence="4">Uncharacterized protein</fullName>
    </submittedName>
</protein>
<accession>A0A0C3A971</accession>
<evidence type="ECO:0000256" key="1">
    <source>
        <dbReference type="ARBA" id="ARBA00022741"/>
    </source>
</evidence>
<keyword evidence="1" id="KW-0547">Nucleotide-binding</keyword>
<name>A0A0C3A971_SERVB</name>
<evidence type="ECO:0000313" key="4">
    <source>
        <dbReference type="EMBL" id="KIM21155.1"/>
    </source>
</evidence>
<dbReference type="InterPro" id="IPR003578">
    <property type="entry name" value="Small_GTPase_Rho"/>
</dbReference>
<evidence type="ECO:0000256" key="3">
    <source>
        <dbReference type="SAM" id="Phobius"/>
    </source>
</evidence>
<dbReference type="STRING" id="933852.A0A0C3A971"/>
<dbReference type="AlphaFoldDB" id="A0A0C3A971"/>
<organism evidence="4 5">
    <name type="scientific">Serendipita vermifera MAFF 305830</name>
    <dbReference type="NCBI Taxonomy" id="933852"/>
    <lineage>
        <taxon>Eukaryota</taxon>
        <taxon>Fungi</taxon>
        <taxon>Dikarya</taxon>
        <taxon>Basidiomycota</taxon>
        <taxon>Agaricomycotina</taxon>
        <taxon>Agaricomycetes</taxon>
        <taxon>Sebacinales</taxon>
        <taxon>Serendipitaceae</taxon>
        <taxon>Serendipita</taxon>
    </lineage>
</organism>
<keyword evidence="3" id="KW-0812">Transmembrane</keyword>
<evidence type="ECO:0000256" key="2">
    <source>
        <dbReference type="ARBA" id="ARBA00023134"/>
    </source>
</evidence>
<keyword evidence="3" id="KW-1133">Transmembrane helix</keyword>
<dbReference type="GO" id="GO:0005525">
    <property type="term" value="F:GTP binding"/>
    <property type="evidence" value="ECO:0007669"/>
    <property type="project" value="UniProtKB-KW"/>
</dbReference>
<dbReference type="SUPFAM" id="SSF52540">
    <property type="entry name" value="P-loop containing nucleoside triphosphate hydrolases"/>
    <property type="match status" value="1"/>
</dbReference>